<feature type="region of interest" description="Disordered" evidence="1">
    <location>
        <begin position="1"/>
        <end position="48"/>
    </location>
</feature>
<feature type="non-terminal residue" evidence="2">
    <location>
        <position position="1"/>
    </location>
</feature>
<reference evidence="2 3" key="1">
    <citation type="journal article" date="2011" name="Plasmid">
        <title>Streptomyces turgidiscabies Car8 contains a modular pathogenicity island that shares virulence genes with other actinobacterial plant pathogens.</title>
        <authorList>
            <person name="Huguet-Tapia J.C."/>
            <person name="Badger J.H."/>
            <person name="Loria R."/>
            <person name="Pettis G.S."/>
        </authorList>
    </citation>
    <scope>NUCLEOTIDE SEQUENCE [LARGE SCALE GENOMIC DNA]</scope>
    <source>
        <strain evidence="2 3">Car8</strain>
    </source>
</reference>
<dbReference type="Proteomes" id="UP000010931">
    <property type="component" value="Unassembled WGS sequence"/>
</dbReference>
<name>L7EWW5_STRT8</name>
<evidence type="ECO:0000313" key="3">
    <source>
        <dbReference type="Proteomes" id="UP000010931"/>
    </source>
</evidence>
<organism evidence="2 3">
    <name type="scientific">Streptomyces turgidiscabies (strain Car8)</name>
    <dbReference type="NCBI Taxonomy" id="698760"/>
    <lineage>
        <taxon>Bacteria</taxon>
        <taxon>Bacillati</taxon>
        <taxon>Actinomycetota</taxon>
        <taxon>Actinomycetes</taxon>
        <taxon>Kitasatosporales</taxon>
        <taxon>Streptomycetaceae</taxon>
        <taxon>Streptomyces</taxon>
    </lineage>
</organism>
<protein>
    <submittedName>
        <fullName evidence="2">Uncharacterized protein</fullName>
    </submittedName>
</protein>
<evidence type="ECO:0000256" key="1">
    <source>
        <dbReference type="SAM" id="MobiDB-lite"/>
    </source>
</evidence>
<dbReference type="AlphaFoldDB" id="L7EWW5"/>
<dbReference type="EMBL" id="AEJB01000534">
    <property type="protein sequence ID" value="ELP63176.1"/>
    <property type="molecule type" value="Genomic_DNA"/>
</dbReference>
<accession>L7EWW5</accession>
<keyword evidence="3" id="KW-1185">Reference proteome</keyword>
<gene>
    <name evidence="2" type="ORF">STRTUCAR8_01074</name>
</gene>
<comment type="caution">
    <text evidence="2">The sequence shown here is derived from an EMBL/GenBank/DDBJ whole genome shotgun (WGS) entry which is preliminary data.</text>
</comment>
<sequence length="70" mass="7449">SAVRLGVRAVRPAGEQPLRDAGDDQRVDDAGHQGQYEEGSQAGAQQPGCVRDGVVHADQHAFEELQPGEE</sequence>
<feature type="compositionally biased region" description="Basic and acidic residues" evidence="1">
    <location>
        <begin position="17"/>
        <end position="31"/>
    </location>
</feature>
<proteinExistence type="predicted"/>
<evidence type="ECO:0000313" key="2">
    <source>
        <dbReference type="EMBL" id="ELP63176.1"/>
    </source>
</evidence>